<dbReference type="Gramene" id="Psat02G0428300-T1">
    <property type="protein sequence ID" value="KAI5438483.1"/>
    <property type="gene ID" value="KIW84_024283"/>
</dbReference>
<dbReference type="AlphaFoldDB" id="A0A9D4YHM1"/>
<proteinExistence type="predicted"/>
<gene>
    <name evidence="1" type="ORF">KIW84_024283</name>
</gene>
<evidence type="ECO:0000313" key="2">
    <source>
        <dbReference type="Proteomes" id="UP001058974"/>
    </source>
</evidence>
<accession>A0A9D4YHM1</accession>
<dbReference type="EMBL" id="JAMSHJ010000002">
    <property type="protein sequence ID" value="KAI5438483.1"/>
    <property type="molecule type" value="Genomic_DNA"/>
</dbReference>
<evidence type="ECO:0000313" key="1">
    <source>
        <dbReference type="EMBL" id="KAI5438483.1"/>
    </source>
</evidence>
<comment type="caution">
    <text evidence="1">The sequence shown here is derived from an EMBL/GenBank/DDBJ whole genome shotgun (WGS) entry which is preliminary data.</text>
</comment>
<protein>
    <submittedName>
        <fullName evidence="1">Uncharacterized protein</fullName>
    </submittedName>
</protein>
<keyword evidence="2" id="KW-1185">Reference proteome</keyword>
<name>A0A9D4YHM1_PEA</name>
<reference evidence="1 2" key="1">
    <citation type="journal article" date="2022" name="Nat. Genet.">
        <title>Improved pea reference genome and pan-genome highlight genomic features and evolutionary characteristics.</title>
        <authorList>
            <person name="Yang T."/>
            <person name="Liu R."/>
            <person name="Luo Y."/>
            <person name="Hu S."/>
            <person name="Wang D."/>
            <person name="Wang C."/>
            <person name="Pandey M.K."/>
            <person name="Ge S."/>
            <person name="Xu Q."/>
            <person name="Li N."/>
            <person name="Li G."/>
            <person name="Huang Y."/>
            <person name="Saxena R.K."/>
            <person name="Ji Y."/>
            <person name="Li M."/>
            <person name="Yan X."/>
            <person name="He Y."/>
            <person name="Liu Y."/>
            <person name="Wang X."/>
            <person name="Xiang C."/>
            <person name="Varshney R.K."/>
            <person name="Ding H."/>
            <person name="Gao S."/>
            <person name="Zong X."/>
        </authorList>
    </citation>
    <scope>NUCLEOTIDE SEQUENCE [LARGE SCALE GENOMIC DNA]</scope>
    <source>
        <strain evidence="1 2">cv. Zhongwan 6</strain>
    </source>
</reference>
<sequence length="199" mass="22697">MEKCVDGKRSLAEFRVGDTVFAKLQPYQQHFTAEFLMEDDSVSQHSINHVSQPDNELSFLDTDRWLDIDNFEDVERMMLNYTPLLPASFGSRSEHDGYPSSSFKESSYAYNRESSQGHPLEATALKINYKEENQYFYNDAEPMSRGFKCGNMQNPMQFRSPGSAKKVGSQFENVKEGHSKVGILPTVNKWDEAPTLGRS</sequence>
<organism evidence="1 2">
    <name type="scientific">Pisum sativum</name>
    <name type="common">Garden pea</name>
    <name type="synonym">Lathyrus oleraceus</name>
    <dbReference type="NCBI Taxonomy" id="3888"/>
    <lineage>
        <taxon>Eukaryota</taxon>
        <taxon>Viridiplantae</taxon>
        <taxon>Streptophyta</taxon>
        <taxon>Embryophyta</taxon>
        <taxon>Tracheophyta</taxon>
        <taxon>Spermatophyta</taxon>
        <taxon>Magnoliopsida</taxon>
        <taxon>eudicotyledons</taxon>
        <taxon>Gunneridae</taxon>
        <taxon>Pentapetalae</taxon>
        <taxon>rosids</taxon>
        <taxon>fabids</taxon>
        <taxon>Fabales</taxon>
        <taxon>Fabaceae</taxon>
        <taxon>Papilionoideae</taxon>
        <taxon>50 kb inversion clade</taxon>
        <taxon>NPAAA clade</taxon>
        <taxon>Hologalegina</taxon>
        <taxon>IRL clade</taxon>
        <taxon>Fabeae</taxon>
        <taxon>Lathyrus</taxon>
    </lineage>
</organism>
<dbReference type="Proteomes" id="UP001058974">
    <property type="component" value="Chromosome 2"/>
</dbReference>